<dbReference type="OrthoDB" id="6507154at2"/>
<organism evidence="1 2">
    <name type="scientific">Tsuneonella dongtanensis</name>
    <dbReference type="NCBI Taxonomy" id="692370"/>
    <lineage>
        <taxon>Bacteria</taxon>
        <taxon>Pseudomonadati</taxon>
        <taxon>Pseudomonadota</taxon>
        <taxon>Alphaproteobacteria</taxon>
        <taxon>Sphingomonadales</taxon>
        <taxon>Erythrobacteraceae</taxon>
        <taxon>Tsuneonella</taxon>
    </lineage>
</organism>
<dbReference type="STRING" id="692370.A6F68_01415"/>
<proteinExistence type="predicted"/>
<dbReference type="AlphaFoldDB" id="A0A1B2ACV5"/>
<accession>A0A1B2ACV5</accession>
<dbReference type="EMBL" id="CP016591">
    <property type="protein sequence ID" value="ANY19931.1"/>
    <property type="molecule type" value="Genomic_DNA"/>
</dbReference>
<sequence length="234" mass="25583">MSLLAATFLASAPVVRPPEPVVQHYRASMSPSCSEWTQANKGEGPDPEIAKLIYTGWVRGYLSGLNVFGPYQTRDIIGGRAPSSYSSIVDEYCARHADRIVADAMDSVASALSGEPAIPVAREKFTGKRKAVVNWASTCADWQQPNKIARMGDRIVLHGYLTAHNRFGPDTDGDATGRVTGDVVEGFVDRWCEGHREALLFLAVEPLVEFMRTERAAGRLPPNGRYSTDVVSDR</sequence>
<evidence type="ECO:0000313" key="2">
    <source>
        <dbReference type="Proteomes" id="UP000092932"/>
    </source>
</evidence>
<reference evidence="1 2" key="1">
    <citation type="submission" date="2016-07" db="EMBL/GenBank/DDBJ databases">
        <title>Complete genome sequence of Altererythrobacter dongtanensis KCTC 22672, a type strain with esterase isolated from tidal flat.</title>
        <authorList>
            <person name="Cheng H."/>
            <person name="Wu Y.-H."/>
            <person name="Zhou P."/>
            <person name="Huo Y.-Y."/>
            <person name="Wang C.-S."/>
            <person name="Xu X.-W."/>
        </authorList>
    </citation>
    <scope>NUCLEOTIDE SEQUENCE [LARGE SCALE GENOMIC DNA]</scope>
    <source>
        <strain evidence="1 2">KCTC 22672</strain>
    </source>
</reference>
<gene>
    <name evidence="1" type="ORF">A6F68_01415</name>
</gene>
<protein>
    <submittedName>
        <fullName evidence="1">Uncharacterized protein</fullName>
    </submittedName>
</protein>
<keyword evidence="2" id="KW-1185">Reference proteome</keyword>
<dbReference type="Proteomes" id="UP000092932">
    <property type="component" value="Chromosome"/>
</dbReference>
<evidence type="ECO:0000313" key="1">
    <source>
        <dbReference type="EMBL" id="ANY19931.1"/>
    </source>
</evidence>
<dbReference type="RefSeq" id="WP_157096680.1">
    <property type="nucleotide sequence ID" value="NZ_CP016591.1"/>
</dbReference>
<dbReference type="KEGG" id="ado:A6F68_01415"/>
<name>A0A1B2ACV5_9SPHN</name>